<evidence type="ECO:0000256" key="8">
    <source>
        <dbReference type="ARBA" id="ARBA00022989"/>
    </source>
</evidence>
<dbReference type="AlphaFoldDB" id="A0A4R8T176"/>
<dbReference type="GO" id="GO:0016787">
    <property type="term" value="F:hydrolase activity"/>
    <property type="evidence" value="ECO:0007669"/>
    <property type="project" value="UniProtKB-KW"/>
</dbReference>
<dbReference type="InterPro" id="IPR044857">
    <property type="entry name" value="T7SS_EccB_R1"/>
</dbReference>
<evidence type="ECO:0000256" key="3">
    <source>
        <dbReference type="ARBA" id="ARBA00022475"/>
    </source>
</evidence>
<evidence type="ECO:0000256" key="7">
    <source>
        <dbReference type="ARBA" id="ARBA00022840"/>
    </source>
</evidence>
<dbReference type="Gene3D" id="3.30.2390.20">
    <property type="entry name" value="Type VII secretion system EccB, repeat 1 domain"/>
    <property type="match status" value="1"/>
</dbReference>
<evidence type="ECO:0000256" key="1">
    <source>
        <dbReference type="ARBA" id="ARBA00004162"/>
    </source>
</evidence>
<dbReference type="InterPro" id="IPR042485">
    <property type="entry name" value="T7SS_EccB_R3"/>
</dbReference>
<keyword evidence="5" id="KW-0547">Nucleotide-binding</keyword>
<dbReference type="PANTHER" id="PTHR40765">
    <property type="entry name" value="ESX-2 SECRETION SYSTEM ATPASE ECCB2"/>
    <property type="match status" value="1"/>
</dbReference>
<sequence length="499" mass="52729">MTAPQPDEDPVVSSQPKPSMRLATKLQFLGEKFIRRRVEHAIVRRNTEMWDDPMQFYDRADYTGYGLAAVVAIICVLLAFLKAQGAANGAQIVADINSNQLWVLEGSTARPMLNLTSARLFAGQNATPKRVKPTEISSLSTKQVTGIPGAPWDTPIAPPSDGSYWSICDTASDIRSVSPSVAVSVLADQPEYSPTAELTGGRSAVTTFRGQTFLVDSAGRHPIDMANAAVTAAINLPPAPRAIPLSEATYNALAPAASIALDPIAAAGDPNTVGLDPSISIGTVITDSATSSKQMYVVMPDGLAKVNAATAAALRNTNTYGHIDPPIVAADKISAIASREYTSPLQTVTVVDRSAEPVLCWNWSKTGAESTVPQITVTTTNQIPLSAAKRVTQVHQITTGVTVYPSGAGKNGTEPVGRFVRIINPIGAQEARFYMDRQGVRYGVPDVKDGEHMGLTSPQAAPWPVLARLATGPDLTAASAGLEHDSVLNDSNPRGAKSR</sequence>
<dbReference type="InterPro" id="IPR007795">
    <property type="entry name" value="T7SS_EccB"/>
</dbReference>
<evidence type="ECO:0000256" key="9">
    <source>
        <dbReference type="ARBA" id="ARBA00023136"/>
    </source>
</evidence>
<evidence type="ECO:0000313" key="12">
    <source>
        <dbReference type="EMBL" id="TEA09168.1"/>
    </source>
</evidence>
<reference evidence="12 13" key="1">
    <citation type="journal article" date="2019" name="Sci. Rep.">
        <title>Extended insight into the Mycobacterium chelonae-abscessus complex through whole genome sequencing of Mycobacterium salmoniphilum outbreak and Mycobacterium salmoniphilum-like strains.</title>
        <authorList>
            <person name="Behra P.R.K."/>
            <person name="Das S."/>
            <person name="Pettersson B.M.F."/>
            <person name="Shirreff L."/>
            <person name="DuCote T."/>
            <person name="Jacobsson K.G."/>
            <person name="Ennis D.G."/>
            <person name="Kirsebom L.A."/>
        </authorList>
    </citation>
    <scope>NUCLEOTIDE SEQUENCE [LARGE SCALE GENOMIC DNA]</scope>
    <source>
        <strain evidence="12 13">CCUG 60884</strain>
    </source>
</reference>
<accession>A0A4R8T176</accession>
<gene>
    <name evidence="12" type="primary">eccB1_1</name>
    <name evidence="12" type="ORF">CCUG60884_00337</name>
</gene>
<dbReference type="NCBIfam" id="TIGR03919">
    <property type="entry name" value="T7SS_EccB"/>
    <property type="match status" value="1"/>
</dbReference>
<keyword evidence="9 11" id="KW-0472">Membrane</keyword>
<dbReference type="EMBL" id="PECL01000003">
    <property type="protein sequence ID" value="TEA09168.1"/>
    <property type="molecule type" value="Genomic_DNA"/>
</dbReference>
<evidence type="ECO:0000313" key="13">
    <source>
        <dbReference type="Proteomes" id="UP000294604"/>
    </source>
</evidence>
<keyword evidence="3" id="KW-1003">Cell membrane</keyword>
<evidence type="ECO:0000256" key="5">
    <source>
        <dbReference type="ARBA" id="ARBA00022741"/>
    </source>
</evidence>
<dbReference type="RefSeq" id="WP_134081113.1">
    <property type="nucleotide sequence ID" value="NZ_PECL01000003.1"/>
</dbReference>
<organism evidence="12 13">
    <name type="scientific">Mycobacteroides salmoniphilum</name>
    <dbReference type="NCBI Taxonomy" id="404941"/>
    <lineage>
        <taxon>Bacteria</taxon>
        <taxon>Bacillati</taxon>
        <taxon>Actinomycetota</taxon>
        <taxon>Actinomycetes</taxon>
        <taxon>Mycobacteriales</taxon>
        <taxon>Mycobacteriaceae</taxon>
        <taxon>Mycobacteroides</taxon>
    </lineage>
</organism>
<dbReference type="Proteomes" id="UP000294604">
    <property type="component" value="Unassembled WGS sequence"/>
</dbReference>
<feature type="transmembrane region" description="Helical" evidence="11">
    <location>
        <begin position="62"/>
        <end position="81"/>
    </location>
</feature>
<comment type="subcellular location">
    <subcellularLocation>
        <location evidence="1">Cell membrane</location>
        <topology evidence="1">Single-pass membrane protein</topology>
    </subcellularLocation>
</comment>
<proteinExistence type="inferred from homology"/>
<keyword evidence="7" id="KW-0067">ATP-binding</keyword>
<keyword evidence="4 11" id="KW-0812">Transmembrane</keyword>
<dbReference type="Gene3D" id="2.40.50.910">
    <property type="entry name" value="Type VII secretion system EccB, repeat 3 domain"/>
    <property type="match status" value="1"/>
</dbReference>
<protein>
    <submittedName>
        <fullName evidence="12">ESX-1 secretion system protein eccB1</fullName>
    </submittedName>
</protein>
<keyword evidence="6" id="KW-0378">Hydrolase</keyword>
<feature type="region of interest" description="Disordered" evidence="10">
    <location>
        <begin position="479"/>
        <end position="499"/>
    </location>
</feature>
<evidence type="ECO:0000256" key="4">
    <source>
        <dbReference type="ARBA" id="ARBA00022692"/>
    </source>
</evidence>
<dbReference type="GO" id="GO:0005576">
    <property type="term" value="C:extracellular region"/>
    <property type="evidence" value="ECO:0007669"/>
    <property type="project" value="TreeGrafter"/>
</dbReference>
<name>A0A4R8T176_9MYCO</name>
<dbReference type="GO" id="GO:0005524">
    <property type="term" value="F:ATP binding"/>
    <property type="evidence" value="ECO:0007669"/>
    <property type="project" value="UniProtKB-KW"/>
</dbReference>
<evidence type="ECO:0000256" key="11">
    <source>
        <dbReference type="SAM" id="Phobius"/>
    </source>
</evidence>
<comment type="similarity">
    <text evidence="2">Belongs to the EccB family.</text>
</comment>
<evidence type="ECO:0000256" key="6">
    <source>
        <dbReference type="ARBA" id="ARBA00022801"/>
    </source>
</evidence>
<dbReference type="GO" id="GO:0005886">
    <property type="term" value="C:plasma membrane"/>
    <property type="evidence" value="ECO:0007669"/>
    <property type="project" value="UniProtKB-SubCell"/>
</dbReference>
<evidence type="ECO:0000256" key="2">
    <source>
        <dbReference type="ARBA" id="ARBA00008149"/>
    </source>
</evidence>
<comment type="caution">
    <text evidence="12">The sequence shown here is derived from an EMBL/GenBank/DDBJ whole genome shotgun (WGS) entry which is preliminary data.</text>
</comment>
<dbReference type="PANTHER" id="PTHR40765:SF2">
    <property type="entry name" value="ESX-2 SECRETION SYSTEM ATPASE ECCB2"/>
    <property type="match status" value="1"/>
</dbReference>
<dbReference type="Pfam" id="PF05108">
    <property type="entry name" value="T7SS_ESX1_EccB"/>
    <property type="match status" value="1"/>
</dbReference>
<evidence type="ECO:0000256" key="10">
    <source>
        <dbReference type="SAM" id="MobiDB-lite"/>
    </source>
</evidence>
<keyword evidence="8 11" id="KW-1133">Transmembrane helix</keyword>